<dbReference type="Pfam" id="PF12937">
    <property type="entry name" value="F-box-like"/>
    <property type="match status" value="1"/>
</dbReference>
<organism evidence="3 4">
    <name type="scientific">Lobosporangium transversale</name>
    <dbReference type="NCBI Taxonomy" id="64571"/>
    <lineage>
        <taxon>Eukaryota</taxon>
        <taxon>Fungi</taxon>
        <taxon>Fungi incertae sedis</taxon>
        <taxon>Mucoromycota</taxon>
        <taxon>Mortierellomycotina</taxon>
        <taxon>Mortierellomycetes</taxon>
        <taxon>Mortierellales</taxon>
        <taxon>Mortierellaceae</taxon>
        <taxon>Lobosporangium</taxon>
    </lineage>
</organism>
<dbReference type="InterPro" id="IPR036047">
    <property type="entry name" value="F-box-like_dom_sf"/>
</dbReference>
<evidence type="ECO:0000313" key="3">
    <source>
        <dbReference type="EMBL" id="ORZ05136.1"/>
    </source>
</evidence>
<protein>
    <recommendedName>
        <fullName evidence="2">F-box domain-containing protein</fullName>
    </recommendedName>
</protein>
<dbReference type="EMBL" id="MCFF01000052">
    <property type="protein sequence ID" value="ORZ05136.1"/>
    <property type="molecule type" value="Genomic_DNA"/>
</dbReference>
<name>A0A1Y2GDZ6_9FUNG</name>
<dbReference type="InterPro" id="IPR001810">
    <property type="entry name" value="F-box_dom"/>
</dbReference>
<evidence type="ECO:0000256" key="1">
    <source>
        <dbReference type="SAM" id="MobiDB-lite"/>
    </source>
</evidence>
<dbReference type="GeneID" id="33561652"/>
<dbReference type="Gene3D" id="3.80.10.10">
    <property type="entry name" value="Ribonuclease Inhibitor"/>
    <property type="match status" value="2"/>
</dbReference>
<feature type="compositionally biased region" description="Low complexity" evidence="1">
    <location>
        <begin position="26"/>
        <end position="37"/>
    </location>
</feature>
<evidence type="ECO:0000313" key="4">
    <source>
        <dbReference type="Proteomes" id="UP000193648"/>
    </source>
</evidence>
<dbReference type="InParanoid" id="A0A1Y2GDZ6"/>
<dbReference type="RefSeq" id="XP_021876911.1">
    <property type="nucleotide sequence ID" value="XM_022019807.1"/>
</dbReference>
<dbReference type="AlphaFoldDB" id="A0A1Y2GDZ6"/>
<feature type="region of interest" description="Disordered" evidence="1">
    <location>
        <begin position="18"/>
        <end position="37"/>
    </location>
</feature>
<feature type="domain" description="F-box" evidence="2">
    <location>
        <begin position="50"/>
        <end position="89"/>
    </location>
</feature>
<keyword evidence="4" id="KW-1185">Reference proteome</keyword>
<accession>A0A1Y2GDZ6</accession>
<gene>
    <name evidence="3" type="ORF">BCR41DRAFT_188873</name>
</gene>
<dbReference type="Proteomes" id="UP000193648">
    <property type="component" value="Unassembled WGS sequence"/>
</dbReference>
<dbReference type="InterPro" id="IPR032675">
    <property type="entry name" value="LRR_dom_sf"/>
</dbReference>
<comment type="caution">
    <text evidence="3">The sequence shown here is derived from an EMBL/GenBank/DDBJ whole genome shotgun (WGS) entry which is preliminary data.</text>
</comment>
<dbReference type="SUPFAM" id="SSF52047">
    <property type="entry name" value="RNI-like"/>
    <property type="match status" value="1"/>
</dbReference>
<evidence type="ECO:0000259" key="2">
    <source>
        <dbReference type="Pfam" id="PF12937"/>
    </source>
</evidence>
<sequence>MPKGAKPIRKSARLAALAKKTRTNGRRNPSSSASSIRNMNSTKLRPLDIPEILLLIGGFLDQDDLLNCIRVSKNFYRAFIRIIWRKITIVPFRYPSGKTLQNHKQYIEEINFEANNIPEEYGALQGCDRLQTINYEGNYSWDEPICFLSMIWAHSSTITRVCLENVLSSYWPWKTLLECVHLNHLGLSFTYINGDGVDIFFQVCKKVKHLNLARVSIKQLPINFLSSEGSEYVLPSIHTLRIEDVDIISPPDPYTSSYCVGMLVRKCPGLCALEYGGYDLKSEFEQSAHEHFYRGAFLQHPWTLNNLTELSFFSMIVTDEDMAILLRRVTGLKRLDVQFCAFGPLSMRELLAEEQEVLEDGQIVRKRRDQRLCDTIEVLGINIPNIRSDGIAQAILTNCPRLKRLAGSRITIAEIVNGVQWVSTGLTHLEINLVADVDQETAEGMAKARIAFKQLGKLTQLRCLDLTVWPLEGGERRTLDLRLRAGLDELANLKSLHTLAFRDDHHQQIELGEATWILNNWPSIRCLKGCMDLILDKELNEDEKDIYTSITKLLSKMRTCKKWICRGACTL</sequence>
<dbReference type="OrthoDB" id="2446741at2759"/>
<reference evidence="3 4" key="1">
    <citation type="submission" date="2016-07" db="EMBL/GenBank/DDBJ databases">
        <title>Pervasive Adenine N6-methylation of Active Genes in Fungi.</title>
        <authorList>
            <consortium name="DOE Joint Genome Institute"/>
            <person name="Mondo S.J."/>
            <person name="Dannebaum R.O."/>
            <person name="Kuo R.C."/>
            <person name="Labutti K."/>
            <person name="Haridas S."/>
            <person name="Kuo A."/>
            <person name="Salamov A."/>
            <person name="Ahrendt S.R."/>
            <person name="Lipzen A."/>
            <person name="Sullivan W."/>
            <person name="Andreopoulos W.B."/>
            <person name="Clum A."/>
            <person name="Lindquist E."/>
            <person name="Daum C."/>
            <person name="Ramamoorthy G.K."/>
            <person name="Gryganskyi A."/>
            <person name="Culley D."/>
            <person name="Magnuson J.K."/>
            <person name="James T.Y."/>
            <person name="O'Malley M.A."/>
            <person name="Stajich J.E."/>
            <person name="Spatafora J.W."/>
            <person name="Visel A."/>
            <person name="Grigoriev I.V."/>
        </authorList>
    </citation>
    <scope>NUCLEOTIDE SEQUENCE [LARGE SCALE GENOMIC DNA]</scope>
    <source>
        <strain evidence="3 4">NRRL 3116</strain>
    </source>
</reference>
<dbReference type="SUPFAM" id="SSF81383">
    <property type="entry name" value="F-box domain"/>
    <property type="match status" value="1"/>
</dbReference>
<proteinExistence type="predicted"/>